<dbReference type="SUPFAM" id="SSF56784">
    <property type="entry name" value="HAD-like"/>
    <property type="match status" value="1"/>
</dbReference>
<dbReference type="GO" id="GO:0008967">
    <property type="term" value="F:phosphoglycolate phosphatase activity"/>
    <property type="evidence" value="ECO:0007669"/>
    <property type="project" value="UniProtKB-EC"/>
</dbReference>
<dbReference type="EMBL" id="JAERQG010000004">
    <property type="protein sequence ID" value="MBL0766442.1"/>
    <property type="molecule type" value="Genomic_DNA"/>
</dbReference>
<gene>
    <name evidence="5" type="ORF">JKP34_14340</name>
</gene>
<dbReference type="Gene3D" id="3.40.50.1000">
    <property type="entry name" value="HAD superfamily/HAD-like"/>
    <property type="match status" value="1"/>
</dbReference>
<comment type="caution">
    <text evidence="5">The sequence shown here is derived from an EMBL/GenBank/DDBJ whole genome shotgun (WGS) entry which is preliminary data.</text>
</comment>
<comment type="similarity">
    <text evidence="3">Belongs to the HAD-like hydrolase superfamily. CbbY/CbbZ/Gph/YieH family.</text>
</comment>
<dbReference type="Proteomes" id="UP000642920">
    <property type="component" value="Unassembled WGS sequence"/>
</dbReference>
<dbReference type="GO" id="GO:0005829">
    <property type="term" value="C:cytosol"/>
    <property type="evidence" value="ECO:0007669"/>
    <property type="project" value="TreeGrafter"/>
</dbReference>
<comment type="pathway">
    <text evidence="2">Organic acid metabolism; glycolate biosynthesis; glycolate from 2-phosphoglycolate: step 1/1.</text>
</comment>
<dbReference type="InterPro" id="IPR023214">
    <property type="entry name" value="HAD_sf"/>
</dbReference>
<dbReference type="RefSeq" id="WP_201922941.1">
    <property type="nucleotide sequence ID" value="NZ_JAERQG010000004.1"/>
</dbReference>
<dbReference type="SFLD" id="SFLDG01129">
    <property type="entry name" value="C1.5:_HAD__Beta-PGM__Phosphata"/>
    <property type="match status" value="1"/>
</dbReference>
<dbReference type="SFLD" id="SFLDS00003">
    <property type="entry name" value="Haloacid_Dehalogenase"/>
    <property type="match status" value="1"/>
</dbReference>
<sequence>MINFTGIKTIFWDFDGVIMDSMPIRDQGFLKVLKDYPEKQVNKLIAYHKANGGLSRYVKFRYFFEEIRKEDVSDEEIQELAMRFSLIMLENLKKPEFLISQTVNFIKHTYENYKMFIVSGSDQKELRQICKAVEIEKFFKGIYGSPTAKDELVKHLIDTENIESATSILIGDSVNDFEAAKVNGIKFYGFNNPALTTVSKNYISKFS</sequence>
<proteinExistence type="inferred from homology"/>
<dbReference type="PANTHER" id="PTHR43434">
    <property type="entry name" value="PHOSPHOGLYCOLATE PHOSPHATASE"/>
    <property type="match status" value="1"/>
</dbReference>
<evidence type="ECO:0000256" key="2">
    <source>
        <dbReference type="ARBA" id="ARBA00004818"/>
    </source>
</evidence>
<dbReference type="InterPro" id="IPR023198">
    <property type="entry name" value="PGP-like_dom2"/>
</dbReference>
<dbReference type="AlphaFoldDB" id="A0A937DFQ4"/>
<dbReference type="InterPro" id="IPR036412">
    <property type="entry name" value="HAD-like_sf"/>
</dbReference>
<organism evidence="5 6">
    <name type="scientific">Marivirga atlantica</name>
    <dbReference type="NCBI Taxonomy" id="1548457"/>
    <lineage>
        <taxon>Bacteria</taxon>
        <taxon>Pseudomonadati</taxon>
        <taxon>Bacteroidota</taxon>
        <taxon>Cytophagia</taxon>
        <taxon>Cytophagales</taxon>
        <taxon>Marivirgaceae</taxon>
        <taxon>Marivirga</taxon>
    </lineage>
</organism>
<dbReference type="Gene3D" id="1.10.150.240">
    <property type="entry name" value="Putative phosphatase, domain 2"/>
    <property type="match status" value="1"/>
</dbReference>
<name>A0A937DFQ4_9BACT</name>
<dbReference type="EC" id="3.1.3.18" evidence="4"/>
<evidence type="ECO:0000313" key="5">
    <source>
        <dbReference type="EMBL" id="MBL0766442.1"/>
    </source>
</evidence>
<keyword evidence="5" id="KW-0378">Hydrolase</keyword>
<evidence type="ECO:0000256" key="1">
    <source>
        <dbReference type="ARBA" id="ARBA00000830"/>
    </source>
</evidence>
<protein>
    <recommendedName>
        <fullName evidence="4">phosphoglycolate phosphatase</fullName>
        <ecNumber evidence="4">3.1.3.18</ecNumber>
    </recommendedName>
</protein>
<reference evidence="5" key="1">
    <citation type="submission" date="2021-01" db="EMBL/GenBank/DDBJ databases">
        <title>Marivirga sp. nov., isolated from intertidal surface sediments.</title>
        <authorList>
            <person name="Zhang M."/>
        </authorList>
    </citation>
    <scope>NUCLEOTIDE SEQUENCE</scope>
    <source>
        <strain evidence="5">SM1354</strain>
    </source>
</reference>
<accession>A0A937DFQ4</accession>
<evidence type="ECO:0000313" key="6">
    <source>
        <dbReference type="Proteomes" id="UP000642920"/>
    </source>
</evidence>
<dbReference type="InterPro" id="IPR041492">
    <property type="entry name" value="HAD_2"/>
</dbReference>
<dbReference type="PANTHER" id="PTHR43434:SF1">
    <property type="entry name" value="PHOSPHOGLYCOLATE PHOSPHATASE"/>
    <property type="match status" value="1"/>
</dbReference>
<dbReference type="InterPro" id="IPR050155">
    <property type="entry name" value="HAD-like_hydrolase_sf"/>
</dbReference>
<comment type="catalytic activity">
    <reaction evidence="1">
        <text>2-phosphoglycolate + H2O = glycolate + phosphate</text>
        <dbReference type="Rhea" id="RHEA:14369"/>
        <dbReference type="ChEBI" id="CHEBI:15377"/>
        <dbReference type="ChEBI" id="CHEBI:29805"/>
        <dbReference type="ChEBI" id="CHEBI:43474"/>
        <dbReference type="ChEBI" id="CHEBI:58033"/>
        <dbReference type="EC" id="3.1.3.18"/>
    </reaction>
</comment>
<evidence type="ECO:0000256" key="3">
    <source>
        <dbReference type="ARBA" id="ARBA00006171"/>
    </source>
</evidence>
<evidence type="ECO:0000256" key="4">
    <source>
        <dbReference type="ARBA" id="ARBA00013078"/>
    </source>
</evidence>
<dbReference type="Pfam" id="PF13419">
    <property type="entry name" value="HAD_2"/>
    <property type="match status" value="1"/>
</dbReference>
<dbReference type="GO" id="GO:0006281">
    <property type="term" value="P:DNA repair"/>
    <property type="evidence" value="ECO:0007669"/>
    <property type="project" value="TreeGrafter"/>
</dbReference>
<keyword evidence="6" id="KW-1185">Reference proteome</keyword>